<keyword evidence="1" id="KW-0472">Membrane</keyword>
<reference evidence="2" key="1">
    <citation type="submission" date="2021-01" db="EMBL/GenBank/DDBJ databases">
        <title>Chromosome-level genome assembly of a human fungal pathogen reveals clustering of transcriptionally co-regulated genes.</title>
        <authorList>
            <person name="Voorhies M."/>
            <person name="Cohen S."/>
            <person name="Shea T.P."/>
            <person name="Petrus S."/>
            <person name="Munoz J.F."/>
            <person name="Poplawski S."/>
            <person name="Goldman W.E."/>
            <person name="Michael T."/>
            <person name="Cuomo C.A."/>
            <person name="Sil A."/>
            <person name="Beyhan S."/>
        </authorList>
    </citation>
    <scope>NUCLEOTIDE SEQUENCE</scope>
    <source>
        <strain evidence="2">WU24</strain>
    </source>
</reference>
<name>A0A8A1MBK1_AJECA</name>
<keyword evidence="1" id="KW-0812">Transmembrane</keyword>
<sequence>MTSLPLYEFAKMHNYLFRRIVCVYIYLFAYISEVIAATLPWPRYLLYYLEFPMGSPHVSKVTQIALEYAHNVQRTHKLRDPYMAGGPMHRDPDVFALAAHVCQMPDLA</sequence>
<organism evidence="2 3">
    <name type="scientific">Ajellomyces capsulatus</name>
    <name type="common">Darling's disease fungus</name>
    <name type="synonym">Histoplasma capsulatum</name>
    <dbReference type="NCBI Taxonomy" id="5037"/>
    <lineage>
        <taxon>Eukaryota</taxon>
        <taxon>Fungi</taxon>
        <taxon>Dikarya</taxon>
        <taxon>Ascomycota</taxon>
        <taxon>Pezizomycotina</taxon>
        <taxon>Eurotiomycetes</taxon>
        <taxon>Eurotiomycetidae</taxon>
        <taxon>Onygenales</taxon>
        <taxon>Ajellomycetaceae</taxon>
        <taxon>Histoplasma</taxon>
    </lineage>
</organism>
<accession>A0A8A1MBK1</accession>
<dbReference type="Proteomes" id="UP000663671">
    <property type="component" value="Chromosome 7"/>
</dbReference>
<dbReference type="VEuPathDB" id="FungiDB:I7I51_02328"/>
<dbReference type="EMBL" id="CP069112">
    <property type="protein sequence ID" value="QSS62590.1"/>
    <property type="molecule type" value="Genomic_DNA"/>
</dbReference>
<evidence type="ECO:0000313" key="3">
    <source>
        <dbReference type="Proteomes" id="UP000663671"/>
    </source>
</evidence>
<gene>
    <name evidence="2" type="ORF">I7I51_02328</name>
</gene>
<keyword evidence="1" id="KW-1133">Transmembrane helix</keyword>
<feature type="non-terminal residue" evidence="2">
    <location>
        <position position="108"/>
    </location>
</feature>
<feature type="transmembrane region" description="Helical" evidence="1">
    <location>
        <begin position="21"/>
        <end position="41"/>
    </location>
</feature>
<evidence type="ECO:0000313" key="2">
    <source>
        <dbReference type="EMBL" id="QSS62590.1"/>
    </source>
</evidence>
<evidence type="ECO:0000256" key="1">
    <source>
        <dbReference type="SAM" id="Phobius"/>
    </source>
</evidence>
<protein>
    <submittedName>
        <fullName evidence="2">Uncharacterized protein</fullName>
    </submittedName>
</protein>
<dbReference type="AlphaFoldDB" id="A0A8A1MBK1"/>
<proteinExistence type="predicted"/>